<reference evidence="3" key="1">
    <citation type="submission" date="2021-01" db="EMBL/GenBank/DDBJ databases">
        <authorList>
            <person name="Corre E."/>
            <person name="Pelletier E."/>
            <person name="Niang G."/>
            <person name="Scheremetjew M."/>
            <person name="Finn R."/>
            <person name="Kale V."/>
            <person name="Holt S."/>
            <person name="Cochrane G."/>
            <person name="Meng A."/>
            <person name="Brown T."/>
            <person name="Cohen L."/>
        </authorList>
    </citation>
    <scope>NUCLEOTIDE SEQUENCE</scope>
    <source>
        <strain evidence="3">CCMP2078</strain>
    </source>
</reference>
<dbReference type="EMBL" id="HBEA01002074">
    <property type="protein sequence ID" value="CAD8252048.1"/>
    <property type="molecule type" value="Transcribed_RNA"/>
</dbReference>
<evidence type="ECO:0000313" key="3">
    <source>
        <dbReference type="EMBL" id="CAD8252048.1"/>
    </source>
</evidence>
<sequence>MPDKGPDGKATAALGATKSPASRGDGRRADAHSLSAKVSASLARIPTSSEGIGLTLLGTGGSLDSFNADYERERREQLEALFRRTRAEEAEEAQLRAEYKALEQQLKKLKKTASTSMSSHALAPGIAQRYQNAAKQSLLDARRMISRAAPKSGEPYLMSSRLGEIGETSTGSAPATLSTGLIKKMNLVLQEFSISKESFRMPTKLVCDLYDAVREDIIIMLTLRKLVNRKEADLSAATHTLKRLTSSGKASARKSSAASSSSAKAKVAAKAKKDGRLPHQLQPGKQPGVAVDGSPAKQYSAQAVARPPTFSSPGKGRPASKQKASGGAAAAVDLAAAAAMAAAGSGVMRSAPGKPAAATAAAILGMGQMAANKQTKSRAPQKRKAPGSASGGSSGSAAKKRKGSNSLPASQRVETGIAAALKLHSQLQNLNNN</sequence>
<feature type="region of interest" description="Disordered" evidence="2">
    <location>
        <begin position="369"/>
        <end position="411"/>
    </location>
</feature>
<keyword evidence="1" id="KW-0175">Coiled coil</keyword>
<feature type="compositionally biased region" description="Basic residues" evidence="2">
    <location>
        <begin position="375"/>
        <end position="385"/>
    </location>
</feature>
<protein>
    <submittedName>
        <fullName evidence="3">Uncharacterized protein</fullName>
    </submittedName>
</protein>
<dbReference type="GO" id="GO:0006338">
    <property type="term" value="P:chromatin remodeling"/>
    <property type="evidence" value="ECO:0007669"/>
    <property type="project" value="InterPro"/>
</dbReference>
<dbReference type="PANTHER" id="PTHR12855:SF10">
    <property type="entry name" value="DNA METHYLTRANSFERASE 1-ASSOCIATED PROTEIN 1"/>
    <property type="match status" value="1"/>
</dbReference>
<dbReference type="GO" id="GO:0035267">
    <property type="term" value="C:NuA4 histone acetyltransferase complex"/>
    <property type="evidence" value="ECO:0007669"/>
    <property type="project" value="InterPro"/>
</dbReference>
<feature type="region of interest" description="Disordered" evidence="2">
    <location>
        <begin position="243"/>
        <end position="324"/>
    </location>
</feature>
<feature type="compositionally biased region" description="Low complexity" evidence="2">
    <location>
        <begin position="246"/>
        <end position="268"/>
    </location>
</feature>
<dbReference type="GO" id="GO:0006281">
    <property type="term" value="P:DNA repair"/>
    <property type="evidence" value="ECO:0007669"/>
    <property type="project" value="InterPro"/>
</dbReference>
<evidence type="ECO:0000256" key="2">
    <source>
        <dbReference type="SAM" id="MobiDB-lite"/>
    </source>
</evidence>
<feature type="coiled-coil region" evidence="1">
    <location>
        <begin position="78"/>
        <end position="119"/>
    </location>
</feature>
<feature type="region of interest" description="Disordered" evidence="2">
    <location>
        <begin position="1"/>
        <end position="40"/>
    </location>
</feature>
<evidence type="ECO:0000256" key="1">
    <source>
        <dbReference type="SAM" id="Coils"/>
    </source>
</evidence>
<dbReference type="PANTHER" id="PTHR12855">
    <property type="entry name" value="DNA METHYLTRANSFERASE 1-ASSOCIATED PROTEIN 1 FAMILY MEMBER"/>
    <property type="match status" value="1"/>
</dbReference>
<organism evidence="3">
    <name type="scientific">Pinguiococcus pyrenoidosus</name>
    <dbReference type="NCBI Taxonomy" id="172671"/>
    <lineage>
        <taxon>Eukaryota</taxon>
        <taxon>Sar</taxon>
        <taxon>Stramenopiles</taxon>
        <taxon>Ochrophyta</taxon>
        <taxon>Pinguiophyceae</taxon>
        <taxon>Pinguiochrysidales</taxon>
        <taxon>Pinguiochrysidaceae</taxon>
        <taxon>Pinguiococcus</taxon>
    </lineage>
</organism>
<proteinExistence type="predicted"/>
<name>A0A7R9Y9F0_9STRA</name>
<gene>
    <name evidence="3" type="ORF">PPYR1160_LOCUS1540</name>
</gene>
<dbReference type="AlphaFoldDB" id="A0A7R9Y9F0"/>
<dbReference type="GO" id="GO:0000122">
    <property type="term" value="P:negative regulation of transcription by RNA polymerase II"/>
    <property type="evidence" value="ECO:0007669"/>
    <property type="project" value="TreeGrafter"/>
</dbReference>
<dbReference type="GO" id="GO:0000812">
    <property type="term" value="C:Swr1 complex"/>
    <property type="evidence" value="ECO:0007669"/>
    <property type="project" value="TreeGrafter"/>
</dbReference>
<accession>A0A7R9Y9F0</accession>
<dbReference type="GO" id="GO:0003714">
    <property type="term" value="F:transcription corepressor activity"/>
    <property type="evidence" value="ECO:0007669"/>
    <property type="project" value="TreeGrafter"/>
</dbReference>
<dbReference type="InterPro" id="IPR027109">
    <property type="entry name" value="Swc4/Dmap1"/>
</dbReference>